<evidence type="ECO:0000256" key="4">
    <source>
        <dbReference type="ARBA" id="ARBA00022989"/>
    </source>
</evidence>
<name>A0A023HAK9_9STRA</name>
<keyword evidence="8" id="KW-0934">Plastid</keyword>
<evidence type="ECO:0000256" key="3">
    <source>
        <dbReference type="ARBA" id="ARBA00022836"/>
    </source>
</evidence>
<protein>
    <recommendedName>
        <fullName evidence="7">Photosystem I reaction center subunit XII</fullName>
    </recommendedName>
    <alternativeName>
        <fullName evidence="7">PSI-M</fullName>
    </alternativeName>
</protein>
<dbReference type="EMBL" id="KC509521">
    <property type="protein sequence ID" value="AGH28419.1"/>
    <property type="molecule type" value="Genomic_DNA"/>
</dbReference>
<geneLocation type="chloroplast" evidence="8"/>
<reference evidence="8" key="1">
    <citation type="journal article" date="2014" name="Genome Biol. Evol.">
        <title>Serial gene losses and foreign DNA underlie size and sequence variation in the plastid genomes of diatoms.</title>
        <authorList>
            <person name="Ruck E.C."/>
            <person name="Nakov T."/>
            <person name="Jansen R.K."/>
            <person name="Theriot E.C."/>
            <person name="Alverson A.J."/>
        </authorList>
    </citation>
    <scope>NUCLEOTIDE SEQUENCE</scope>
    <source>
        <strain evidence="8">Ccmp310</strain>
    </source>
</reference>
<dbReference type="GO" id="GO:0009535">
    <property type="term" value="C:chloroplast thylakoid membrane"/>
    <property type="evidence" value="ECO:0007669"/>
    <property type="project" value="UniProtKB-SubCell"/>
</dbReference>
<evidence type="ECO:0000313" key="8">
    <source>
        <dbReference type="EMBL" id="AGH28419.1"/>
    </source>
</evidence>
<comment type="similarity">
    <text evidence="7">Belongs to the PsaM family.</text>
</comment>
<gene>
    <name evidence="7 8" type="primary">psaM</name>
</gene>
<proteinExistence type="inferred from homology"/>
<evidence type="ECO:0000256" key="7">
    <source>
        <dbReference type="HAMAP-Rule" id="MF_00828"/>
    </source>
</evidence>
<dbReference type="InterPro" id="IPR037279">
    <property type="entry name" value="PSI_PsaM_sf"/>
</dbReference>
<keyword evidence="3 7" id="KW-0603">Photosystem I</keyword>
<evidence type="ECO:0000256" key="2">
    <source>
        <dbReference type="ARBA" id="ARBA00022692"/>
    </source>
</evidence>
<dbReference type="NCBIfam" id="TIGR03053">
    <property type="entry name" value="PS_I_psaM"/>
    <property type="match status" value="1"/>
</dbReference>
<evidence type="ECO:0000256" key="5">
    <source>
        <dbReference type="ARBA" id="ARBA00023078"/>
    </source>
</evidence>
<evidence type="ECO:0000256" key="1">
    <source>
        <dbReference type="ARBA" id="ARBA00022531"/>
    </source>
</evidence>
<dbReference type="HAMAP" id="MF_00828">
    <property type="entry name" value="PSI_PsaM"/>
    <property type="match status" value="1"/>
</dbReference>
<keyword evidence="1 7" id="KW-0602">Photosynthesis</keyword>
<dbReference type="SUPFAM" id="SSF81548">
    <property type="entry name" value="Subunit XII of photosystem I reaction centre, PsaM"/>
    <property type="match status" value="1"/>
</dbReference>
<organism evidence="8">
    <name type="scientific">Coscinodiscus radiatus</name>
    <dbReference type="NCBI Taxonomy" id="33642"/>
    <lineage>
        <taxon>Eukaryota</taxon>
        <taxon>Sar</taxon>
        <taxon>Stramenopiles</taxon>
        <taxon>Ochrophyta</taxon>
        <taxon>Bacillariophyta</taxon>
        <taxon>Coscinodiscophyceae</taxon>
        <taxon>Coscinodiscophycidae</taxon>
        <taxon>Coscinodiscales</taxon>
        <taxon>Coscinodiscaceae</taxon>
        <taxon>Coscinodiscus</taxon>
    </lineage>
</organism>
<dbReference type="Pfam" id="PF07465">
    <property type="entry name" value="PsaM"/>
    <property type="match status" value="1"/>
</dbReference>
<keyword evidence="6 7" id="KW-0472">Membrane</keyword>
<keyword evidence="4 7" id="KW-1133">Transmembrane helix</keyword>
<dbReference type="GeneID" id="19739797"/>
<sequence>MISDIQVYTALILALLASVLAIRLGTTLYQ</sequence>
<keyword evidence="2 7" id="KW-0812">Transmembrane</keyword>
<comment type="subcellular location">
    <subcellularLocation>
        <location evidence="7">Plastid</location>
        <location evidence="7">Chloroplast thylakoid membrane</location>
        <topology evidence="7">Single-pass membrane protein</topology>
    </subcellularLocation>
</comment>
<accession>A0A023HAK9</accession>
<evidence type="ECO:0000256" key="6">
    <source>
        <dbReference type="ARBA" id="ARBA00023136"/>
    </source>
</evidence>
<keyword evidence="8" id="KW-0150">Chloroplast</keyword>
<keyword evidence="5 7" id="KW-0793">Thylakoid</keyword>
<dbReference type="GO" id="GO:0015979">
    <property type="term" value="P:photosynthesis"/>
    <property type="evidence" value="ECO:0007669"/>
    <property type="project" value="UniProtKB-UniRule"/>
</dbReference>
<dbReference type="AlphaFoldDB" id="A0A023HAK9"/>
<dbReference type="GO" id="GO:0009522">
    <property type="term" value="C:photosystem I"/>
    <property type="evidence" value="ECO:0007669"/>
    <property type="project" value="UniProtKB-KW"/>
</dbReference>
<dbReference type="InterPro" id="IPR010010">
    <property type="entry name" value="PSI_PsaM"/>
</dbReference>
<dbReference type="RefSeq" id="YP_009028875.1">
    <property type="nucleotide sequence ID" value="NC_024081.1"/>
</dbReference>